<accession>A0A6J5PK49</accession>
<sequence length="92" mass="10437">MTSRVRKLRNDIIATKERFCFLCGEGPLQRRALYLHWLVPLTKGGADTPANLEPACGKCHTNIGELTMQEYHAKRLAEMKLELENIRRAKGG</sequence>
<evidence type="ECO:0000313" key="4">
    <source>
        <dbReference type="EMBL" id="CAB4180939.1"/>
    </source>
</evidence>
<dbReference type="InterPro" id="IPR003615">
    <property type="entry name" value="HNH_nuc"/>
</dbReference>
<dbReference type="EMBL" id="LR796628">
    <property type="protein sequence ID" value="CAB4156518.1"/>
    <property type="molecule type" value="Genomic_DNA"/>
</dbReference>
<dbReference type="Gene3D" id="1.10.30.50">
    <property type="match status" value="1"/>
</dbReference>
<dbReference type="EMBL" id="LR797015">
    <property type="protein sequence ID" value="CAB4180939.1"/>
    <property type="molecule type" value="Genomic_DNA"/>
</dbReference>
<dbReference type="EMBL" id="LR797241">
    <property type="protein sequence ID" value="CAB4195660.1"/>
    <property type="molecule type" value="Genomic_DNA"/>
</dbReference>
<gene>
    <name evidence="4" type="ORF">UFOVP1064_3</name>
    <name evidence="5" type="ORF">UFOVP1197_60</name>
    <name evidence="6" type="ORF">UFOVP1294_30</name>
    <name evidence="7" type="ORF">UFOVP1412_33</name>
    <name evidence="8" type="ORF">UFOVP1515_38</name>
    <name evidence="2" type="ORF">UFOVP659_72</name>
    <name evidence="3" type="ORF">UFOVP885_51</name>
</gene>
<dbReference type="EMBL" id="LR797365">
    <property type="protein sequence ID" value="CAB4210624.1"/>
    <property type="molecule type" value="Genomic_DNA"/>
</dbReference>
<evidence type="ECO:0000313" key="3">
    <source>
        <dbReference type="EMBL" id="CAB4169518.1"/>
    </source>
</evidence>
<dbReference type="InterPro" id="IPR002711">
    <property type="entry name" value="HNH"/>
</dbReference>
<dbReference type="Pfam" id="PF01844">
    <property type="entry name" value="HNH"/>
    <property type="match status" value="1"/>
</dbReference>
<dbReference type="EMBL" id="LR797154">
    <property type="protein sequence ID" value="CAB4190423.1"/>
    <property type="molecule type" value="Genomic_DNA"/>
</dbReference>
<evidence type="ECO:0000313" key="2">
    <source>
        <dbReference type="EMBL" id="CAB4156518.1"/>
    </source>
</evidence>
<dbReference type="GO" id="GO:0003676">
    <property type="term" value="F:nucleic acid binding"/>
    <property type="evidence" value="ECO:0007669"/>
    <property type="project" value="InterPro"/>
</dbReference>
<dbReference type="EMBL" id="LR796846">
    <property type="protein sequence ID" value="CAB4169518.1"/>
    <property type="molecule type" value="Genomic_DNA"/>
</dbReference>
<name>A0A6J5PK49_9CAUD</name>
<evidence type="ECO:0000313" key="7">
    <source>
        <dbReference type="EMBL" id="CAB4210624.1"/>
    </source>
</evidence>
<feature type="domain" description="HNH" evidence="1">
    <location>
        <begin position="20"/>
        <end position="64"/>
    </location>
</feature>
<dbReference type="GO" id="GO:0008270">
    <property type="term" value="F:zinc ion binding"/>
    <property type="evidence" value="ECO:0007669"/>
    <property type="project" value="InterPro"/>
</dbReference>
<protein>
    <submittedName>
        <fullName evidence="3">HNHc domain containing protein</fullName>
    </submittedName>
</protein>
<reference evidence="3" key="1">
    <citation type="submission" date="2020-05" db="EMBL/GenBank/DDBJ databases">
        <authorList>
            <person name="Chiriac C."/>
            <person name="Salcher M."/>
            <person name="Ghai R."/>
            <person name="Kavagutti S V."/>
        </authorList>
    </citation>
    <scope>NUCLEOTIDE SEQUENCE</scope>
</reference>
<dbReference type="CDD" id="cd00085">
    <property type="entry name" value="HNHc"/>
    <property type="match status" value="1"/>
</dbReference>
<proteinExistence type="predicted"/>
<dbReference type="EMBL" id="LR798365">
    <property type="protein sequence ID" value="CAB5226783.1"/>
    <property type="molecule type" value="Genomic_DNA"/>
</dbReference>
<dbReference type="GO" id="GO:0004519">
    <property type="term" value="F:endonuclease activity"/>
    <property type="evidence" value="ECO:0007669"/>
    <property type="project" value="InterPro"/>
</dbReference>
<evidence type="ECO:0000313" key="8">
    <source>
        <dbReference type="EMBL" id="CAB5226783.1"/>
    </source>
</evidence>
<organism evidence="3">
    <name type="scientific">uncultured Caudovirales phage</name>
    <dbReference type="NCBI Taxonomy" id="2100421"/>
    <lineage>
        <taxon>Viruses</taxon>
        <taxon>Duplodnaviria</taxon>
        <taxon>Heunggongvirae</taxon>
        <taxon>Uroviricota</taxon>
        <taxon>Caudoviricetes</taxon>
        <taxon>Peduoviridae</taxon>
        <taxon>Maltschvirus</taxon>
        <taxon>Maltschvirus maltsch</taxon>
    </lineage>
</organism>
<evidence type="ECO:0000313" key="5">
    <source>
        <dbReference type="EMBL" id="CAB4190423.1"/>
    </source>
</evidence>
<evidence type="ECO:0000259" key="1">
    <source>
        <dbReference type="Pfam" id="PF01844"/>
    </source>
</evidence>
<evidence type="ECO:0000313" key="6">
    <source>
        <dbReference type="EMBL" id="CAB4195660.1"/>
    </source>
</evidence>